<reference evidence="3" key="2">
    <citation type="submission" date="2015-01" db="EMBL/GenBank/DDBJ databases">
        <title>Evolutionary Origins and Diversification of the Mycorrhizal Mutualists.</title>
        <authorList>
            <consortium name="DOE Joint Genome Institute"/>
            <consortium name="Mycorrhizal Genomics Consortium"/>
            <person name="Kohler A."/>
            <person name="Kuo A."/>
            <person name="Nagy L.G."/>
            <person name="Floudas D."/>
            <person name="Copeland A."/>
            <person name="Barry K.W."/>
            <person name="Cichocki N."/>
            <person name="Veneault-Fourrey C."/>
            <person name="LaButti K."/>
            <person name="Lindquist E.A."/>
            <person name="Lipzen A."/>
            <person name="Lundell T."/>
            <person name="Morin E."/>
            <person name="Murat C."/>
            <person name="Riley R."/>
            <person name="Ohm R."/>
            <person name="Sun H."/>
            <person name="Tunlid A."/>
            <person name="Henrissat B."/>
            <person name="Grigoriev I.V."/>
            <person name="Hibbett D.S."/>
            <person name="Martin F."/>
        </authorList>
    </citation>
    <scope>NUCLEOTIDE SEQUENCE [LARGE SCALE GENOMIC DNA]</scope>
    <source>
        <strain evidence="3">UH-Slu-Lm8-n1</strain>
    </source>
</reference>
<proteinExistence type="predicted"/>
<dbReference type="Proteomes" id="UP000054485">
    <property type="component" value="Unassembled WGS sequence"/>
</dbReference>
<name>A0A0D0AZG0_9AGAM</name>
<feature type="region of interest" description="Disordered" evidence="1">
    <location>
        <begin position="1"/>
        <end position="56"/>
    </location>
</feature>
<dbReference type="AlphaFoldDB" id="A0A0D0AZG0"/>
<feature type="non-terminal residue" evidence="2">
    <location>
        <position position="56"/>
    </location>
</feature>
<dbReference type="OrthoDB" id="10558755at2759"/>
<evidence type="ECO:0000313" key="2">
    <source>
        <dbReference type="EMBL" id="KIK39717.1"/>
    </source>
</evidence>
<accession>A0A0D0AZG0</accession>
<gene>
    <name evidence="2" type="ORF">CY34DRAFT_807942</name>
</gene>
<dbReference type="InParanoid" id="A0A0D0AZG0"/>
<organism evidence="2 3">
    <name type="scientific">Suillus luteus UH-Slu-Lm8-n1</name>
    <dbReference type="NCBI Taxonomy" id="930992"/>
    <lineage>
        <taxon>Eukaryota</taxon>
        <taxon>Fungi</taxon>
        <taxon>Dikarya</taxon>
        <taxon>Basidiomycota</taxon>
        <taxon>Agaricomycotina</taxon>
        <taxon>Agaricomycetes</taxon>
        <taxon>Agaricomycetidae</taxon>
        <taxon>Boletales</taxon>
        <taxon>Suillineae</taxon>
        <taxon>Suillaceae</taxon>
        <taxon>Suillus</taxon>
    </lineage>
</organism>
<evidence type="ECO:0000313" key="3">
    <source>
        <dbReference type="Proteomes" id="UP000054485"/>
    </source>
</evidence>
<protein>
    <submittedName>
        <fullName evidence="2">Uncharacterized protein</fullName>
    </submittedName>
</protein>
<reference evidence="2 3" key="1">
    <citation type="submission" date="2014-04" db="EMBL/GenBank/DDBJ databases">
        <authorList>
            <consortium name="DOE Joint Genome Institute"/>
            <person name="Kuo A."/>
            <person name="Ruytinx J."/>
            <person name="Rineau F."/>
            <person name="Colpaert J."/>
            <person name="Kohler A."/>
            <person name="Nagy L.G."/>
            <person name="Floudas D."/>
            <person name="Copeland A."/>
            <person name="Barry K.W."/>
            <person name="Cichocki N."/>
            <person name="Veneault-Fourrey C."/>
            <person name="LaButti K."/>
            <person name="Lindquist E.A."/>
            <person name="Lipzen A."/>
            <person name="Lundell T."/>
            <person name="Morin E."/>
            <person name="Murat C."/>
            <person name="Sun H."/>
            <person name="Tunlid A."/>
            <person name="Henrissat B."/>
            <person name="Grigoriev I.V."/>
            <person name="Hibbett D.S."/>
            <person name="Martin F."/>
            <person name="Nordberg H.P."/>
            <person name="Cantor M.N."/>
            <person name="Hua S.X."/>
        </authorList>
    </citation>
    <scope>NUCLEOTIDE SEQUENCE [LARGE SCALE GENOMIC DNA]</scope>
    <source>
        <strain evidence="2 3">UH-Slu-Lm8-n1</strain>
    </source>
</reference>
<keyword evidence="3" id="KW-1185">Reference proteome</keyword>
<feature type="compositionally biased region" description="Polar residues" evidence="1">
    <location>
        <begin position="28"/>
        <end position="43"/>
    </location>
</feature>
<sequence length="56" mass="6099">MQLKSSSGPLGINDAVPELQNECREAGGTQNQSRRSGQTTHPVNIQAMDRDGEKEM</sequence>
<evidence type="ECO:0000256" key="1">
    <source>
        <dbReference type="SAM" id="MobiDB-lite"/>
    </source>
</evidence>
<dbReference type="HOGENOM" id="CLU_3020125_0_0_1"/>
<dbReference type="EMBL" id="KN835331">
    <property type="protein sequence ID" value="KIK39717.1"/>
    <property type="molecule type" value="Genomic_DNA"/>
</dbReference>